<dbReference type="PROSITE" id="PS00243">
    <property type="entry name" value="I_EGF_1"/>
    <property type="match status" value="1"/>
</dbReference>
<reference evidence="15" key="1">
    <citation type="journal article" date="2023" name="G3 (Bethesda)">
        <title>A reference genome for the long-term kleptoplast-retaining sea slug Elysia crispata morphotype clarki.</title>
        <authorList>
            <person name="Eastman K.E."/>
            <person name="Pendleton A.L."/>
            <person name="Shaikh M.A."/>
            <person name="Suttiyut T."/>
            <person name="Ogas R."/>
            <person name="Tomko P."/>
            <person name="Gavelis G."/>
            <person name="Widhalm J.R."/>
            <person name="Wisecaver J.H."/>
        </authorList>
    </citation>
    <scope>NUCLEOTIDE SEQUENCE</scope>
    <source>
        <strain evidence="15">ECLA1</strain>
    </source>
</reference>
<dbReference type="GO" id="GO:0009986">
    <property type="term" value="C:cell surface"/>
    <property type="evidence" value="ECO:0007669"/>
    <property type="project" value="TreeGrafter"/>
</dbReference>
<keyword evidence="11" id="KW-0325">Glycoprotein</keyword>
<evidence type="ECO:0000256" key="4">
    <source>
        <dbReference type="ARBA" id="ARBA00022692"/>
    </source>
</evidence>
<dbReference type="GO" id="GO:0005178">
    <property type="term" value="F:integrin binding"/>
    <property type="evidence" value="ECO:0007669"/>
    <property type="project" value="TreeGrafter"/>
</dbReference>
<keyword evidence="16" id="KW-1185">Reference proteome</keyword>
<dbReference type="InterPro" id="IPR057073">
    <property type="entry name" value="EGF_integrin_2"/>
</dbReference>
<proteinExistence type="inferred from homology"/>
<dbReference type="GO" id="GO:0007160">
    <property type="term" value="P:cell-matrix adhesion"/>
    <property type="evidence" value="ECO:0007669"/>
    <property type="project" value="TreeGrafter"/>
</dbReference>
<dbReference type="AlphaFoldDB" id="A0AAE0YNQ6"/>
<dbReference type="GO" id="GO:0008305">
    <property type="term" value="C:integrin complex"/>
    <property type="evidence" value="ECO:0007669"/>
    <property type="project" value="TreeGrafter"/>
</dbReference>
<dbReference type="FunFam" id="2.10.25.10:FF:000036">
    <property type="entry name" value="Integrin beta"/>
    <property type="match status" value="1"/>
</dbReference>
<dbReference type="PROSITE" id="PS00022">
    <property type="entry name" value="EGF_1"/>
    <property type="match status" value="1"/>
</dbReference>
<dbReference type="Pfam" id="PF23105">
    <property type="entry name" value="EGF_integrin"/>
    <property type="match status" value="1"/>
</dbReference>
<evidence type="ECO:0000256" key="6">
    <source>
        <dbReference type="ARBA" id="ARBA00022737"/>
    </source>
</evidence>
<evidence type="ECO:0000256" key="1">
    <source>
        <dbReference type="ARBA" id="ARBA00004479"/>
    </source>
</evidence>
<evidence type="ECO:0000256" key="13">
    <source>
        <dbReference type="SAM" id="SignalP"/>
    </source>
</evidence>
<keyword evidence="3" id="KW-0245">EGF-like domain</keyword>
<gene>
    <name evidence="15" type="ORF">RRG08_065613</name>
</gene>
<evidence type="ECO:0000259" key="14">
    <source>
        <dbReference type="PROSITE" id="PS00022"/>
    </source>
</evidence>
<evidence type="ECO:0000256" key="5">
    <source>
        <dbReference type="ARBA" id="ARBA00022729"/>
    </source>
</evidence>
<comment type="caution">
    <text evidence="15">The sequence shown here is derived from an EMBL/GenBank/DDBJ whole genome shotgun (WGS) entry which is preliminary data.</text>
</comment>
<dbReference type="EMBL" id="JAWDGP010005809">
    <property type="protein sequence ID" value="KAK3751707.1"/>
    <property type="molecule type" value="Genomic_DNA"/>
</dbReference>
<dbReference type="Gene3D" id="2.10.25.10">
    <property type="entry name" value="Laminin"/>
    <property type="match status" value="3"/>
</dbReference>
<sequence length="467" mass="49492">MDTGLGYTRICIVLLTLSTVPVTSCPDSANTTCCACVSSPGCSWFSPPEGSAYCATSPYLLSGGGSASFPDWSEGGSGITPSQASVVTLTIDEPFHLGGRRQILVRPQSARVQLAVGVRHQLFVRLSSRSARTRLIVRGPTRATNGNVEFGLRPADGDSCSRGLLENTRARGGRRGARVGRADNQRRGVVYRTAAAGREAGPSRRHARQARPTGGRDSYPVRRVYNCRGDGPGVVHNLFLELDVKRCIERRLTVIVTAIDSGTRSRPLRVKVKSLCECPGCTTRPPSSADDSPATLCADDSVQQCGGNNVTQILSPQATLCLRRAVNDVCVPADAATLAPGQTCSGHGLCVCGECACGPRHELYPAQRYSGTHCQCDDYSCGTAHGMICGGPSRGRCECGQCVCHPDWSGDACHVSTSLDGCLSPDTTSSVCSGRGLCVGSVCECPMPYTGQFCECDDQDCPSRRRK</sequence>
<accession>A0AAE0YNQ6</accession>
<dbReference type="Proteomes" id="UP001283361">
    <property type="component" value="Unassembled WGS sequence"/>
</dbReference>
<keyword evidence="10" id="KW-1015">Disulfide bond</keyword>
<dbReference type="InterPro" id="IPR015812">
    <property type="entry name" value="Integrin_bsu"/>
</dbReference>
<dbReference type="GO" id="GO:0033627">
    <property type="term" value="P:cell adhesion mediated by integrin"/>
    <property type="evidence" value="ECO:0007669"/>
    <property type="project" value="TreeGrafter"/>
</dbReference>
<evidence type="ECO:0000313" key="16">
    <source>
        <dbReference type="Proteomes" id="UP001283361"/>
    </source>
</evidence>
<evidence type="ECO:0000313" key="15">
    <source>
        <dbReference type="EMBL" id="KAK3751707.1"/>
    </source>
</evidence>
<evidence type="ECO:0000256" key="2">
    <source>
        <dbReference type="ARBA" id="ARBA00007449"/>
    </source>
</evidence>
<dbReference type="GO" id="GO:0007229">
    <property type="term" value="P:integrin-mediated signaling pathway"/>
    <property type="evidence" value="ECO:0007669"/>
    <property type="project" value="UniProtKB-KW"/>
</dbReference>
<feature type="chain" id="PRO_5042027415" description="EGF-like domain-containing protein" evidence="13">
    <location>
        <begin position="25"/>
        <end position="467"/>
    </location>
</feature>
<feature type="domain" description="EGF-like" evidence="14">
    <location>
        <begin position="443"/>
        <end position="454"/>
    </location>
</feature>
<keyword evidence="9" id="KW-0472">Membrane</keyword>
<keyword evidence="8" id="KW-0401">Integrin</keyword>
<evidence type="ECO:0000256" key="7">
    <source>
        <dbReference type="ARBA" id="ARBA00022989"/>
    </source>
</evidence>
<evidence type="ECO:0000256" key="10">
    <source>
        <dbReference type="ARBA" id="ARBA00023157"/>
    </source>
</evidence>
<evidence type="ECO:0000256" key="12">
    <source>
        <dbReference type="SAM" id="MobiDB-lite"/>
    </source>
</evidence>
<dbReference type="GO" id="GO:0016477">
    <property type="term" value="P:cell migration"/>
    <property type="evidence" value="ECO:0007669"/>
    <property type="project" value="TreeGrafter"/>
</dbReference>
<dbReference type="PANTHER" id="PTHR10082">
    <property type="entry name" value="INTEGRIN BETA SUBUNIT"/>
    <property type="match status" value="1"/>
</dbReference>
<keyword evidence="4" id="KW-0812">Transmembrane</keyword>
<dbReference type="GO" id="GO:0098609">
    <property type="term" value="P:cell-cell adhesion"/>
    <property type="evidence" value="ECO:0007669"/>
    <property type="project" value="TreeGrafter"/>
</dbReference>
<comment type="similarity">
    <text evidence="2">Belongs to the integrin beta chain family.</text>
</comment>
<feature type="region of interest" description="Disordered" evidence="12">
    <location>
        <begin position="196"/>
        <end position="218"/>
    </location>
</feature>
<evidence type="ECO:0000256" key="8">
    <source>
        <dbReference type="ARBA" id="ARBA00023037"/>
    </source>
</evidence>
<dbReference type="SUPFAM" id="SSF57196">
    <property type="entry name" value="EGF/Laminin"/>
    <property type="match status" value="1"/>
</dbReference>
<keyword evidence="7" id="KW-1133">Transmembrane helix</keyword>
<feature type="signal peptide" evidence="13">
    <location>
        <begin position="1"/>
        <end position="24"/>
    </location>
</feature>
<dbReference type="InterPro" id="IPR057243">
    <property type="entry name" value="Integrin_I-EGF_CS"/>
</dbReference>
<organism evidence="15 16">
    <name type="scientific">Elysia crispata</name>
    <name type="common">lettuce slug</name>
    <dbReference type="NCBI Taxonomy" id="231223"/>
    <lineage>
        <taxon>Eukaryota</taxon>
        <taxon>Metazoa</taxon>
        <taxon>Spiralia</taxon>
        <taxon>Lophotrochozoa</taxon>
        <taxon>Mollusca</taxon>
        <taxon>Gastropoda</taxon>
        <taxon>Heterobranchia</taxon>
        <taxon>Euthyneura</taxon>
        <taxon>Panpulmonata</taxon>
        <taxon>Sacoglossa</taxon>
        <taxon>Placobranchoidea</taxon>
        <taxon>Plakobranchidae</taxon>
        <taxon>Elysia</taxon>
    </lineage>
</organism>
<comment type="subcellular location">
    <subcellularLocation>
        <location evidence="1">Membrane</location>
        <topology evidence="1">Single-pass type I membrane protein</topology>
    </subcellularLocation>
</comment>
<name>A0AAE0YNQ6_9GAST</name>
<dbReference type="PANTHER" id="PTHR10082:SF60">
    <property type="entry name" value="INTEGRIN BETA-PS"/>
    <property type="match status" value="1"/>
</dbReference>
<evidence type="ECO:0000256" key="9">
    <source>
        <dbReference type="ARBA" id="ARBA00023136"/>
    </source>
</evidence>
<keyword evidence="5 13" id="KW-0732">Signal</keyword>
<evidence type="ECO:0000256" key="11">
    <source>
        <dbReference type="ARBA" id="ARBA00023180"/>
    </source>
</evidence>
<protein>
    <recommendedName>
        <fullName evidence="14">EGF-like domain-containing protein</fullName>
    </recommendedName>
</protein>
<dbReference type="InterPro" id="IPR000742">
    <property type="entry name" value="EGF"/>
</dbReference>
<dbReference type="GO" id="GO:0005925">
    <property type="term" value="C:focal adhesion"/>
    <property type="evidence" value="ECO:0007669"/>
    <property type="project" value="TreeGrafter"/>
</dbReference>
<keyword evidence="6" id="KW-0677">Repeat</keyword>
<evidence type="ECO:0000256" key="3">
    <source>
        <dbReference type="ARBA" id="ARBA00022536"/>
    </source>
</evidence>